<dbReference type="OrthoDB" id="5984008at2759"/>
<gene>
    <name evidence="17" type="primary">Grik4_0</name>
    <name evidence="17" type="ORF">E2C01_000446</name>
</gene>
<dbReference type="AlphaFoldDB" id="A0A5B7CFA0"/>
<evidence type="ECO:0000256" key="1">
    <source>
        <dbReference type="ARBA" id="ARBA00004651"/>
    </source>
</evidence>
<evidence type="ECO:0000256" key="11">
    <source>
        <dbReference type="ARBA" id="ARBA00023286"/>
    </source>
</evidence>
<evidence type="ECO:0000256" key="4">
    <source>
        <dbReference type="ARBA" id="ARBA00022475"/>
    </source>
</evidence>
<evidence type="ECO:0000259" key="16">
    <source>
        <dbReference type="SMART" id="SM00918"/>
    </source>
</evidence>
<comment type="caution">
    <text evidence="17">The sequence shown here is derived from an EMBL/GenBank/DDBJ whole genome shotgun (WGS) entry which is preliminary data.</text>
</comment>
<dbReference type="SUPFAM" id="SSF53850">
    <property type="entry name" value="Periplasmic binding protein-like II"/>
    <property type="match status" value="1"/>
</dbReference>
<dbReference type="GO" id="GO:0005886">
    <property type="term" value="C:plasma membrane"/>
    <property type="evidence" value="ECO:0007669"/>
    <property type="project" value="UniProtKB-SubCell"/>
</dbReference>
<dbReference type="Gene3D" id="3.40.190.10">
    <property type="entry name" value="Periplasmic binding protein-like II"/>
    <property type="match status" value="1"/>
</dbReference>
<keyword evidence="4" id="KW-1003">Cell membrane</keyword>
<keyword evidence="11" id="KW-1071">Ligand-gated ion channel</keyword>
<evidence type="ECO:0000256" key="14">
    <source>
        <dbReference type="SAM" id="Phobius"/>
    </source>
</evidence>
<dbReference type="PANTHER" id="PTHR42643">
    <property type="entry name" value="IONOTROPIC RECEPTOR 20A-RELATED"/>
    <property type="match status" value="1"/>
</dbReference>
<comment type="similarity">
    <text evidence="2">Belongs to the glutamate-gated ion channel (TC 1.A.10.1) family.</text>
</comment>
<reference evidence="17 18" key="1">
    <citation type="submission" date="2019-05" db="EMBL/GenBank/DDBJ databases">
        <title>Another draft genome of Portunus trituberculatus and its Hox gene families provides insights of decapod evolution.</title>
        <authorList>
            <person name="Jeong J.-H."/>
            <person name="Song I."/>
            <person name="Kim S."/>
            <person name="Choi T."/>
            <person name="Kim D."/>
            <person name="Ryu S."/>
            <person name="Kim W."/>
        </authorList>
    </citation>
    <scope>NUCLEOTIDE SEQUENCE [LARGE SCALE GENOMIC DNA]</scope>
    <source>
        <tissue evidence="17">Muscle</tissue>
    </source>
</reference>
<protein>
    <submittedName>
        <fullName evidence="17">Glutamate receptor ionotropic, kainate 4</fullName>
    </submittedName>
</protein>
<proteinExistence type="inferred from homology"/>
<evidence type="ECO:0000256" key="13">
    <source>
        <dbReference type="SAM" id="MobiDB-lite"/>
    </source>
</evidence>
<feature type="domain" description="Ionotropic glutamate receptor L-glutamate and glycine-binding" evidence="16">
    <location>
        <begin position="408"/>
        <end position="463"/>
    </location>
</feature>
<name>A0A5B7CFA0_PORTR</name>
<evidence type="ECO:0000313" key="17">
    <source>
        <dbReference type="EMBL" id="MPC07878.1"/>
    </source>
</evidence>
<feature type="region of interest" description="Disordered" evidence="13">
    <location>
        <begin position="116"/>
        <end position="135"/>
    </location>
</feature>
<evidence type="ECO:0000256" key="12">
    <source>
        <dbReference type="ARBA" id="ARBA00023303"/>
    </source>
</evidence>
<evidence type="ECO:0000259" key="15">
    <source>
        <dbReference type="SMART" id="SM00079"/>
    </source>
</evidence>
<dbReference type="Proteomes" id="UP000324222">
    <property type="component" value="Unassembled WGS sequence"/>
</dbReference>
<evidence type="ECO:0000256" key="5">
    <source>
        <dbReference type="ARBA" id="ARBA00022692"/>
    </source>
</evidence>
<dbReference type="Pfam" id="PF10613">
    <property type="entry name" value="Lig_chan-Glu_bd"/>
    <property type="match status" value="1"/>
</dbReference>
<dbReference type="EMBL" id="VSRR010000010">
    <property type="protein sequence ID" value="MPC07878.1"/>
    <property type="molecule type" value="Genomic_DNA"/>
</dbReference>
<keyword evidence="12" id="KW-0407">Ion channel</keyword>
<evidence type="ECO:0000256" key="8">
    <source>
        <dbReference type="ARBA" id="ARBA00023136"/>
    </source>
</evidence>
<feature type="region of interest" description="Disordered" evidence="13">
    <location>
        <begin position="861"/>
        <end position="889"/>
    </location>
</feature>
<keyword evidence="9 17" id="KW-0675">Receptor</keyword>
<keyword evidence="3" id="KW-0813">Transport</keyword>
<dbReference type="InterPro" id="IPR052192">
    <property type="entry name" value="Insect_Ionotropic_Sensory_Rcpt"/>
</dbReference>
<organism evidence="17 18">
    <name type="scientific">Portunus trituberculatus</name>
    <name type="common">Swimming crab</name>
    <name type="synonym">Neptunus trituberculatus</name>
    <dbReference type="NCBI Taxonomy" id="210409"/>
    <lineage>
        <taxon>Eukaryota</taxon>
        <taxon>Metazoa</taxon>
        <taxon>Ecdysozoa</taxon>
        <taxon>Arthropoda</taxon>
        <taxon>Crustacea</taxon>
        <taxon>Multicrustacea</taxon>
        <taxon>Malacostraca</taxon>
        <taxon>Eumalacostraca</taxon>
        <taxon>Eucarida</taxon>
        <taxon>Decapoda</taxon>
        <taxon>Pleocyemata</taxon>
        <taxon>Brachyura</taxon>
        <taxon>Eubrachyura</taxon>
        <taxon>Portunoidea</taxon>
        <taxon>Portunidae</taxon>
        <taxon>Portuninae</taxon>
        <taxon>Portunus</taxon>
    </lineage>
</organism>
<keyword evidence="10" id="KW-0325">Glycoprotein</keyword>
<dbReference type="InterPro" id="IPR019594">
    <property type="entry name" value="Glu/Gly-bd"/>
</dbReference>
<sequence>MFRSASDISFRLHAPHNSSREDSSHSGHDTQLATLSAMLSGTPRTSPPLVRYLPCASSRNPCDSRPYSLFWRRRRRRRGGERRCVTRSYSCTTVACVGPAPGDLRVRMGGGALRRAAVSGVGPTPRASRDGPHSTARERFEMRSAAILAILLTSAAGVQSSAQDIKLSTTSADVRRLLGRKREARVLEQKIVITDPTPLVLSQVVNEIGGGPAGHCQVLLYYDPRTAPPDKVASLKAALEVPLILVDVSRLAFPLLTKRRRRVPLMDLLSRRTDNRCRILMGWASPIYQRGLLLMAHFEPGVIRPQDTMVLLVSDRRLDYFMPRLRRRVLIRKTPPKRRGRGRRDIGFPEFQVEKVCEVCPRYSLHQLGDWQYSAGWSWSGAQSLRRSGLLGMTFTVSYTPSVPNIFPVTEGDEQRLEGVELRLLQYAASALNFSYRLIMPEDGEWGRPVNGSWTGKVGQVLKKRADLAVGGLVYTKERAEVVQYSDLFHNELTEVAPSVFSLMVVLHVMAFLLSTLLGKHERPDPPNPLAESFTRVTRSGVSLYLRFMACLYFWNIFFCLMKPTYEPPVNTASALLLSGKSWGVVTGTTVTTVLSESKNSVHQDLVIGSIPLSSIREGFQRLREEGICLVGVPKRYARATIATRHTTQCGEAGLQISTEDLNSVLGGWVVSRGSPLTPYLDKIIHRLKHYGLLELWRKELHTLLLTRGPRELPCLNPPLSGLSLSDLRLAFFMLLGGWGFAIFVFLCEVVVVRMARDQHWNRQAARQNTAIITLDRPPANPPSSPTSNVRRLIATFMNAVPSINISSTDADFRRQLNAVLREMYANDLYGPTELSTLRQRRIGCEGENTADTVQEAEDLYRDGPSEGTSKGFTVVTPRYPSRPGNTTTIKPVFPREVPVCKILKTPDTSPKIPRISLPERPSTPEMLGLSPASTRRYPQLPATALKYVADITDLDSDSELDHE</sequence>
<evidence type="ECO:0000313" key="18">
    <source>
        <dbReference type="Proteomes" id="UP000324222"/>
    </source>
</evidence>
<dbReference type="InterPro" id="IPR001320">
    <property type="entry name" value="Iontro_rcpt_C"/>
</dbReference>
<dbReference type="PANTHER" id="PTHR42643:SF24">
    <property type="entry name" value="IONOTROPIC RECEPTOR 60A"/>
    <property type="match status" value="1"/>
</dbReference>
<evidence type="ECO:0000256" key="2">
    <source>
        <dbReference type="ARBA" id="ARBA00008685"/>
    </source>
</evidence>
<keyword evidence="7" id="KW-0406">Ion transport</keyword>
<accession>A0A5B7CFA0</accession>
<dbReference type="GO" id="GO:0015276">
    <property type="term" value="F:ligand-gated monoatomic ion channel activity"/>
    <property type="evidence" value="ECO:0007669"/>
    <property type="project" value="InterPro"/>
</dbReference>
<keyword evidence="5 14" id="KW-0812">Transmembrane</keyword>
<evidence type="ECO:0000256" key="10">
    <source>
        <dbReference type="ARBA" id="ARBA00023180"/>
    </source>
</evidence>
<dbReference type="SMART" id="SM00079">
    <property type="entry name" value="PBPe"/>
    <property type="match status" value="1"/>
</dbReference>
<evidence type="ECO:0000256" key="7">
    <source>
        <dbReference type="ARBA" id="ARBA00023065"/>
    </source>
</evidence>
<feature type="region of interest" description="Disordered" evidence="13">
    <location>
        <begin position="909"/>
        <end position="936"/>
    </location>
</feature>
<feature type="domain" description="Ionotropic glutamate receptor C-terminal" evidence="15">
    <location>
        <begin position="394"/>
        <end position="699"/>
    </location>
</feature>
<evidence type="ECO:0000256" key="6">
    <source>
        <dbReference type="ARBA" id="ARBA00022989"/>
    </source>
</evidence>
<keyword evidence="18" id="KW-1185">Reference proteome</keyword>
<keyword evidence="8 14" id="KW-0472">Membrane</keyword>
<comment type="subcellular location">
    <subcellularLocation>
        <location evidence="1">Cell membrane</location>
        <topology evidence="1">Multi-pass membrane protein</topology>
    </subcellularLocation>
</comment>
<feature type="transmembrane region" description="Helical" evidence="14">
    <location>
        <begin position="730"/>
        <end position="753"/>
    </location>
</feature>
<evidence type="ECO:0000256" key="3">
    <source>
        <dbReference type="ARBA" id="ARBA00022448"/>
    </source>
</evidence>
<dbReference type="SMART" id="SM00918">
    <property type="entry name" value="Lig_chan-Glu_bd"/>
    <property type="match status" value="1"/>
</dbReference>
<evidence type="ECO:0000256" key="9">
    <source>
        <dbReference type="ARBA" id="ARBA00023170"/>
    </source>
</evidence>
<keyword evidence="6 14" id="KW-1133">Transmembrane helix</keyword>
<dbReference type="GO" id="GO:0050906">
    <property type="term" value="P:detection of stimulus involved in sensory perception"/>
    <property type="evidence" value="ECO:0007669"/>
    <property type="project" value="UniProtKB-ARBA"/>
</dbReference>